<gene>
    <name evidence="12 14" type="primary">ruvC</name>
    <name evidence="14" type="ORF">ISS97_07000</name>
</gene>
<dbReference type="InterPro" id="IPR012337">
    <property type="entry name" value="RNaseH-like_sf"/>
</dbReference>
<sequence length="173" mass="18257">MTRIIGIDPGSQRTGVGIIEVDAAGKLSHVFHGALAVAGEASFPLRLKRIFDELCAIIAAHRPDECGIERVFMARNADSALKLGQARGAAICAVVSQGIVVHEYAATEVKQSVVGSGRGDKTQVQHMVGVLLGLKGPLQADAADALAIAVTHAHTRASLARVGIPRTAWRRRR</sequence>
<comment type="catalytic activity">
    <reaction evidence="12">
        <text>Endonucleolytic cleavage at a junction such as a reciprocal single-stranded crossover between two homologous DNA duplexes (Holliday junction).</text>
        <dbReference type="EC" id="3.1.21.10"/>
    </reaction>
</comment>
<evidence type="ECO:0000256" key="9">
    <source>
        <dbReference type="ARBA" id="ARBA00023125"/>
    </source>
</evidence>
<dbReference type="SUPFAM" id="SSF53098">
    <property type="entry name" value="Ribonuclease H-like"/>
    <property type="match status" value="1"/>
</dbReference>
<dbReference type="InterPro" id="IPR020563">
    <property type="entry name" value="X-over_junc_endoDNase_Mg_BS"/>
</dbReference>
<dbReference type="EMBL" id="JADIKD010000008">
    <property type="protein sequence ID" value="MFK2917004.1"/>
    <property type="molecule type" value="Genomic_DNA"/>
</dbReference>
<evidence type="ECO:0000313" key="15">
    <source>
        <dbReference type="Proteomes" id="UP001620408"/>
    </source>
</evidence>
<dbReference type="PANTHER" id="PTHR30194:SF3">
    <property type="entry name" value="CROSSOVER JUNCTION ENDODEOXYRIBONUCLEASE RUVC"/>
    <property type="match status" value="1"/>
</dbReference>
<feature type="active site" evidence="12">
    <location>
        <position position="69"/>
    </location>
</feature>
<evidence type="ECO:0000313" key="14">
    <source>
        <dbReference type="EMBL" id="MFK2917004.1"/>
    </source>
</evidence>
<dbReference type="InterPro" id="IPR036397">
    <property type="entry name" value="RNaseH_sf"/>
</dbReference>
<evidence type="ECO:0000256" key="5">
    <source>
        <dbReference type="ARBA" id="ARBA00022759"/>
    </source>
</evidence>
<evidence type="ECO:0000256" key="7">
    <source>
        <dbReference type="ARBA" id="ARBA00022801"/>
    </source>
</evidence>
<dbReference type="GO" id="GO:0008821">
    <property type="term" value="F:crossover junction DNA endonuclease activity"/>
    <property type="evidence" value="ECO:0007669"/>
    <property type="project" value="UniProtKB-EC"/>
</dbReference>
<keyword evidence="4 12" id="KW-0479">Metal-binding</keyword>
<evidence type="ECO:0000256" key="10">
    <source>
        <dbReference type="ARBA" id="ARBA00023172"/>
    </source>
</evidence>
<evidence type="ECO:0000256" key="1">
    <source>
        <dbReference type="ARBA" id="ARBA00009518"/>
    </source>
</evidence>
<keyword evidence="11 12" id="KW-0234">DNA repair</keyword>
<accession>A0ABW8K262</accession>
<comment type="function">
    <text evidence="12">The RuvA-RuvB-RuvC complex processes Holliday junction (HJ) DNA during genetic recombination and DNA repair. Endonuclease that resolves HJ intermediates. Cleaves cruciform DNA by making single-stranded nicks across the HJ at symmetrical positions within the homologous arms, yielding a 5'-phosphate and a 3'-hydroxyl group; requires a central core of homology in the junction. The consensus cleavage sequence is 5'-(A/T)TT(C/G)-3'. Cleavage occurs on the 3'-side of the TT dinucleotide at the point of strand exchange. HJ branch migration catalyzed by RuvA-RuvB allows RuvC to scan DNA until it finds its consensus sequence, where it cleaves and resolves the cruciform DNA.</text>
</comment>
<keyword evidence="8 12" id="KW-0460">Magnesium</keyword>
<dbReference type="HAMAP" id="MF_00034">
    <property type="entry name" value="RuvC"/>
    <property type="match status" value="1"/>
</dbReference>
<dbReference type="PANTHER" id="PTHR30194">
    <property type="entry name" value="CROSSOVER JUNCTION ENDODEOXYRIBONUCLEASE RUVC"/>
    <property type="match status" value="1"/>
</dbReference>
<proteinExistence type="inferred from homology"/>
<feature type="binding site" evidence="12">
    <location>
        <position position="141"/>
    </location>
    <ligand>
        <name>Mg(2+)</name>
        <dbReference type="ChEBI" id="CHEBI:18420"/>
        <label>1</label>
    </ligand>
</feature>
<evidence type="ECO:0000256" key="8">
    <source>
        <dbReference type="ARBA" id="ARBA00022842"/>
    </source>
</evidence>
<evidence type="ECO:0000256" key="12">
    <source>
        <dbReference type="HAMAP-Rule" id="MF_00034"/>
    </source>
</evidence>
<dbReference type="PROSITE" id="PS01321">
    <property type="entry name" value="RUVC"/>
    <property type="match status" value="1"/>
</dbReference>
<keyword evidence="2 12" id="KW-0963">Cytoplasm</keyword>
<feature type="binding site" evidence="12">
    <location>
        <position position="69"/>
    </location>
    <ligand>
        <name>Mg(2+)</name>
        <dbReference type="ChEBI" id="CHEBI:18420"/>
        <label>2</label>
    </ligand>
</feature>
<evidence type="ECO:0000256" key="2">
    <source>
        <dbReference type="ARBA" id="ARBA00022490"/>
    </source>
</evidence>
<dbReference type="PRINTS" id="PR00696">
    <property type="entry name" value="RSOLVASERUVC"/>
</dbReference>
<evidence type="ECO:0000256" key="6">
    <source>
        <dbReference type="ARBA" id="ARBA00022763"/>
    </source>
</evidence>
<organism evidence="14 15">
    <name type="scientific">Dyella koreensis</name>
    <dbReference type="NCBI Taxonomy" id="311235"/>
    <lineage>
        <taxon>Bacteria</taxon>
        <taxon>Pseudomonadati</taxon>
        <taxon>Pseudomonadota</taxon>
        <taxon>Gammaproteobacteria</taxon>
        <taxon>Lysobacterales</taxon>
        <taxon>Rhodanobacteraceae</taxon>
        <taxon>Dyella</taxon>
    </lineage>
</organism>
<comment type="similarity">
    <text evidence="1 12">Belongs to the RuvC family.</text>
</comment>
<keyword evidence="5 12" id="KW-0255">Endonuclease</keyword>
<keyword evidence="15" id="KW-1185">Reference proteome</keyword>
<comment type="caution">
    <text evidence="14">The sequence shown here is derived from an EMBL/GenBank/DDBJ whole genome shotgun (WGS) entry which is preliminary data.</text>
</comment>
<evidence type="ECO:0000256" key="11">
    <source>
        <dbReference type="ARBA" id="ARBA00023204"/>
    </source>
</evidence>
<feature type="active site" evidence="12">
    <location>
        <position position="8"/>
    </location>
</feature>
<comment type="subcellular location">
    <subcellularLocation>
        <location evidence="12">Cytoplasm</location>
    </subcellularLocation>
</comment>
<dbReference type="EC" id="3.1.21.10" evidence="12 13"/>
<dbReference type="Gene3D" id="3.30.420.10">
    <property type="entry name" value="Ribonuclease H-like superfamily/Ribonuclease H"/>
    <property type="match status" value="1"/>
</dbReference>
<keyword evidence="6 12" id="KW-0227">DNA damage</keyword>
<keyword evidence="7 12" id="KW-0378">Hydrolase</keyword>
<evidence type="ECO:0000256" key="13">
    <source>
        <dbReference type="NCBIfam" id="TIGR00228"/>
    </source>
</evidence>
<keyword evidence="10 12" id="KW-0233">DNA recombination</keyword>
<feature type="binding site" evidence="12">
    <location>
        <position position="8"/>
    </location>
    <ligand>
        <name>Mg(2+)</name>
        <dbReference type="ChEBI" id="CHEBI:18420"/>
        <label>1</label>
    </ligand>
</feature>
<comment type="subunit">
    <text evidence="12">Homodimer which binds Holliday junction (HJ) DNA. The HJ becomes 2-fold symmetrical on binding to RuvC with unstacked arms; it has a different conformation from HJ DNA in complex with RuvA. In the full resolvosome a probable DNA-RuvA(4)-RuvB(12)-RuvC(2) complex forms which resolves the HJ.</text>
</comment>
<feature type="active site" evidence="12">
    <location>
        <position position="141"/>
    </location>
</feature>
<evidence type="ECO:0000256" key="4">
    <source>
        <dbReference type="ARBA" id="ARBA00022723"/>
    </source>
</evidence>
<evidence type="ECO:0000256" key="3">
    <source>
        <dbReference type="ARBA" id="ARBA00022722"/>
    </source>
</evidence>
<dbReference type="Proteomes" id="UP001620408">
    <property type="component" value="Unassembled WGS sequence"/>
</dbReference>
<name>A0ABW8K262_9GAMM</name>
<keyword evidence="3 12" id="KW-0540">Nuclease</keyword>
<keyword evidence="9 12" id="KW-0238">DNA-binding</keyword>
<reference evidence="14 15" key="1">
    <citation type="submission" date="2020-10" db="EMBL/GenBank/DDBJ databases">
        <title>Phylogeny of dyella-like bacteria.</title>
        <authorList>
            <person name="Fu J."/>
        </authorList>
    </citation>
    <scope>NUCLEOTIDE SEQUENCE [LARGE SCALE GENOMIC DNA]</scope>
    <source>
        <strain evidence="14 15">BB4</strain>
    </source>
</reference>
<protein>
    <recommendedName>
        <fullName evidence="12 13">Crossover junction endodeoxyribonuclease RuvC</fullName>
        <ecNumber evidence="12 13">3.1.21.10</ecNumber>
    </recommendedName>
    <alternativeName>
        <fullName evidence="12">Holliday junction nuclease RuvC</fullName>
    </alternativeName>
    <alternativeName>
        <fullName evidence="12">Holliday junction resolvase RuvC</fullName>
    </alternativeName>
</protein>
<dbReference type="CDD" id="cd16962">
    <property type="entry name" value="RuvC"/>
    <property type="match status" value="1"/>
</dbReference>
<dbReference type="InterPro" id="IPR002176">
    <property type="entry name" value="X-over_junc_endoDNase_RuvC"/>
</dbReference>
<dbReference type="RefSeq" id="WP_379986977.1">
    <property type="nucleotide sequence ID" value="NZ_JADIKD010000008.1"/>
</dbReference>
<dbReference type="NCBIfam" id="TIGR00228">
    <property type="entry name" value="ruvC"/>
    <property type="match status" value="1"/>
</dbReference>
<comment type="cofactor">
    <cofactor evidence="12">
        <name>Mg(2+)</name>
        <dbReference type="ChEBI" id="CHEBI:18420"/>
    </cofactor>
    <text evidence="12">Binds 2 Mg(2+) ion per subunit.</text>
</comment>
<dbReference type="Pfam" id="PF02075">
    <property type="entry name" value="RuvC"/>
    <property type="match status" value="1"/>
</dbReference>